<protein>
    <submittedName>
        <fullName evidence="2">Uncharacterized protein</fullName>
    </submittedName>
</protein>
<name>A0ABV8P5L7_9SPHI</name>
<accession>A0ABV8P5L7</accession>
<proteinExistence type="predicted"/>
<feature type="region of interest" description="Disordered" evidence="1">
    <location>
        <begin position="1"/>
        <end position="50"/>
    </location>
</feature>
<sequence length="50" mass="5316">MKNSKTSAESTKATAPKSAKAKGTNEKSTSANDAKQVKVKKDESVKHNKP</sequence>
<organism evidence="2 3">
    <name type="scientific">Pedobacter lithocola</name>
    <dbReference type="NCBI Taxonomy" id="1908239"/>
    <lineage>
        <taxon>Bacteria</taxon>
        <taxon>Pseudomonadati</taxon>
        <taxon>Bacteroidota</taxon>
        <taxon>Sphingobacteriia</taxon>
        <taxon>Sphingobacteriales</taxon>
        <taxon>Sphingobacteriaceae</taxon>
        <taxon>Pedobacter</taxon>
    </lineage>
</organism>
<evidence type="ECO:0000313" key="2">
    <source>
        <dbReference type="EMBL" id="MFC4210579.1"/>
    </source>
</evidence>
<evidence type="ECO:0000313" key="3">
    <source>
        <dbReference type="Proteomes" id="UP001595789"/>
    </source>
</evidence>
<reference evidence="3" key="1">
    <citation type="journal article" date="2019" name="Int. J. Syst. Evol. Microbiol.">
        <title>The Global Catalogue of Microorganisms (GCM) 10K type strain sequencing project: providing services to taxonomists for standard genome sequencing and annotation.</title>
        <authorList>
            <consortium name="The Broad Institute Genomics Platform"/>
            <consortium name="The Broad Institute Genome Sequencing Center for Infectious Disease"/>
            <person name="Wu L."/>
            <person name="Ma J."/>
        </authorList>
    </citation>
    <scope>NUCLEOTIDE SEQUENCE [LARGE SCALE GENOMIC DNA]</scope>
    <source>
        <strain evidence="3">CCM 8691</strain>
    </source>
</reference>
<feature type="compositionally biased region" description="Basic and acidic residues" evidence="1">
    <location>
        <begin position="35"/>
        <end position="50"/>
    </location>
</feature>
<comment type="caution">
    <text evidence="2">The sequence shown here is derived from an EMBL/GenBank/DDBJ whole genome shotgun (WGS) entry which is preliminary data.</text>
</comment>
<keyword evidence="3" id="KW-1185">Reference proteome</keyword>
<dbReference type="Proteomes" id="UP001595789">
    <property type="component" value="Unassembled WGS sequence"/>
</dbReference>
<dbReference type="RefSeq" id="WP_378982487.1">
    <property type="nucleotide sequence ID" value="NZ_JBHSBW010000007.1"/>
</dbReference>
<evidence type="ECO:0000256" key="1">
    <source>
        <dbReference type="SAM" id="MobiDB-lite"/>
    </source>
</evidence>
<feature type="compositionally biased region" description="Low complexity" evidence="1">
    <location>
        <begin position="1"/>
        <end position="22"/>
    </location>
</feature>
<dbReference type="EMBL" id="JBHSBW010000007">
    <property type="protein sequence ID" value="MFC4210579.1"/>
    <property type="molecule type" value="Genomic_DNA"/>
</dbReference>
<gene>
    <name evidence="2" type="ORF">ACFOWA_05280</name>
</gene>